<feature type="region of interest" description="Disordered" evidence="8">
    <location>
        <begin position="1"/>
        <end position="22"/>
    </location>
</feature>
<feature type="region of interest" description="Disordered" evidence="8">
    <location>
        <begin position="350"/>
        <end position="378"/>
    </location>
</feature>
<organism evidence="11">
    <name type="scientific">Ajellomyces capsulatus (strain H88)</name>
    <name type="common">Darling's disease fungus</name>
    <name type="synonym">Histoplasma capsulatum</name>
    <dbReference type="NCBI Taxonomy" id="544711"/>
    <lineage>
        <taxon>Eukaryota</taxon>
        <taxon>Fungi</taxon>
        <taxon>Dikarya</taxon>
        <taxon>Ascomycota</taxon>
        <taxon>Pezizomycotina</taxon>
        <taxon>Eurotiomycetes</taxon>
        <taxon>Eurotiomycetidae</taxon>
        <taxon>Onygenales</taxon>
        <taxon>Ajellomycetaceae</taxon>
        <taxon>Histoplasma</taxon>
    </lineage>
</organism>
<dbReference type="SUPFAM" id="SSF57701">
    <property type="entry name" value="Zn2/Cys6 DNA-binding domain"/>
    <property type="match status" value="1"/>
</dbReference>
<dbReference type="OrthoDB" id="8062037at2759"/>
<keyword evidence="5" id="KW-0238">DNA-binding</keyword>
<feature type="compositionally biased region" description="Polar residues" evidence="8">
    <location>
        <begin position="8"/>
        <end position="22"/>
    </location>
</feature>
<dbReference type="PROSITE" id="PS00463">
    <property type="entry name" value="ZN2_CY6_FUNGAL_1"/>
    <property type="match status" value="1"/>
</dbReference>
<dbReference type="PANTHER" id="PTHR31845:SF39">
    <property type="entry name" value="TRANSCRIPTION FACTOR PBCR-RELATED"/>
    <property type="match status" value="1"/>
</dbReference>
<dbReference type="OMA" id="IYMHEIG"/>
<name>F0UKA4_AJEC8</name>
<dbReference type="Pfam" id="PF00172">
    <property type="entry name" value="Zn_clus"/>
    <property type="match status" value="1"/>
</dbReference>
<feature type="compositionally biased region" description="Polar residues" evidence="8">
    <location>
        <begin position="267"/>
        <end position="276"/>
    </location>
</feature>
<feature type="compositionally biased region" description="Polar residues" evidence="8">
    <location>
        <begin position="860"/>
        <end position="884"/>
    </location>
</feature>
<dbReference type="STRING" id="544711.F0UKA4"/>
<dbReference type="CDD" id="cd00067">
    <property type="entry name" value="GAL4"/>
    <property type="match status" value="1"/>
</dbReference>
<keyword evidence="7" id="KW-0539">Nucleus</keyword>
<evidence type="ECO:0000256" key="4">
    <source>
        <dbReference type="ARBA" id="ARBA00023015"/>
    </source>
</evidence>
<feature type="compositionally biased region" description="Basic and acidic residues" evidence="8">
    <location>
        <begin position="159"/>
        <end position="168"/>
    </location>
</feature>
<feature type="region of interest" description="Disordered" evidence="8">
    <location>
        <begin position="854"/>
        <end position="990"/>
    </location>
</feature>
<keyword evidence="4" id="KW-0805">Transcription regulation</keyword>
<dbReference type="EMBL" id="DS990639">
    <property type="protein sequence ID" value="EGC45891.1"/>
    <property type="molecule type" value="Genomic_DNA"/>
</dbReference>
<feature type="compositionally biased region" description="Polar residues" evidence="8">
    <location>
        <begin position="353"/>
        <end position="364"/>
    </location>
</feature>
<evidence type="ECO:0000259" key="9">
    <source>
        <dbReference type="PROSITE" id="PS50048"/>
    </source>
</evidence>
<feature type="compositionally biased region" description="Polar residues" evidence="8">
    <location>
        <begin position="922"/>
        <end position="936"/>
    </location>
</feature>
<dbReference type="PANTHER" id="PTHR31845">
    <property type="entry name" value="FINGER DOMAIN PROTEIN, PUTATIVE-RELATED"/>
    <property type="match status" value="1"/>
</dbReference>
<feature type="compositionally biased region" description="Basic residues" evidence="8">
    <location>
        <begin position="81"/>
        <end position="90"/>
    </location>
</feature>
<feature type="compositionally biased region" description="Low complexity" evidence="8">
    <location>
        <begin position="111"/>
        <end position="127"/>
    </location>
</feature>
<dbReference type="GO" id="GO:0000981">
    <property type="term" value="F:DNA-binding transcription factor activity, RNA polymerase II-specific"/>
    <property type="evidence" value="ECO:0007669"/>
    <property type="project" value="InterPro"/>
</dbReference>
<evidence type="ECO:0000256" key="2">
    <source>
        <dbReference type="ARBA" id="ARBA00022723"/>
    </source>
</evidence>
<dbReference type="GO" id="GO:0001216">
    <property type="term" value="F:DNA-binding transcription activator activity"/>
    <property type="evidence" value="ECO:0007669"/>
    <property type="project" value="UniProtKB-ARBA"/>
</dbReference>
<dbReference type="SMART" id="SM00066">
    <property type="entry name" value="GAL4"/>
    <property type="match status" value="1"/>
</dbReference>
<dbReference type="GO" id="GO:0008270">
    <property type="term" value="F:zinc ion binding"/>
    <property type="evidence" value="ECO:0007669"/>
    <property type="project" value="InterPro"/>
</dbReference>
<dbReference type="GO" id="GO:0005634">
    <property type="term" value="C:nucleus"/>
    <property type="evidence" value="ECO:0007669"/>
    <property type="project" value="UniProtKB-SubCell"/>
</dbReference>
<evidence type="ECO:0000256" key="5">
    <source>
        <dbReference type="ARBA" id="ARBA00023125"/>
    </source>
</evidence>
<dbReference type="PROSITE" id="PS50048">
    <property type="entry name" value="ZN2_CY6_FUNGAL_2"/>
    <property type="match status" value="1"/>
</dbReference>
<comment type="subcellular location">
    <subcellularLocation>
        <location evidence="1">Nucleus</location>
    </subcellularLocation>
</comment>
<accession>F0UKA4</accession>
<dbReference type="InterPro" id="IPR051089">
    <property type="entry name" value="prtT"/>
</dbReference>
<keyword evidence="2" id="KW-0479">Metal-binding</keyword>
<evidence type="ECO:0000256" key="7">
    <source>
        <dbReference type="ARBA" id="ARBA00023242"/>
    </source>
</evidence>
<reference evidence="11" key="1">
    <citation type="submission" date="2008-07" db="EMBL/GenBank/DDBJ databases">
        <title>Annotation of Ajellomyces capsulatus strain H88.</title>
        <authorList>
            <person name="Champion M."/>
            <person name="Cuomo C."/>
            <person name="Ma L.-J."/>
            <person name="Henn M.R."/>
            <person name="Sil A."/>
            <person name="Goldman B."/>
            <person name="Young S.K."/>
            <person name="Kodira C.D."/>
            <person name="Zeng Q."/>
            <person name="Koehrsen M."/>
            <person name="Alvarado L."/>
            <person name="Berlin A."/>
            <person name="Borenstein D."/>
            <person name="Chen Z."/>
            <person name="Engels R."/>
            <person name="Freedman E."/>
            <person name="Gellesch M."/>
            <person name="Goldberg J."/>
            <person name="Griggs A."/>
            <person name="Gujja S."/>
            <person name="Heiman D."/>
            <person name="Hepburn T."/>
            <person name="Howarth C."/>
            <person name="Jen D."/>
            <person name="Larson L."/>
            <person name="Lewis B."/>
            <person name="Mehta T."/>
            <person name="Park D."/>
            <person name="Pearson M."/>
            <person name="Roberts A."/>
            <person name="Saif S."/>
            <person name="Shea T."/>
            <person name="Shenoy N."/>
            <person name="Sisk P."/>
            <person name="Stolte C."/>
            <person name="Sykes S."/>
            <person name="Walk T."/>
            <person name="White J."/>
            <person name="Yandava C."/>
            <person name="Klein B."/>
            <person name="McEwen J.G."/>
            <person name="Puccia R."/>
            <person name="Goldman G.H."/>
            <person name="Felipe M.S."/>
            <person name="Nino-Vega G."/>
            <person name="San-Blas G."/>
            <person name="Taylor J."/>
            <person name="Mendoza L."/>
            <person name="Galagan J."/>
            <person name="Nusbaum C."/>
            <person name="Birren B."/>
        </authorList>
    </citation>
    <scope>NUCLEOTIDE SEQUENCE [LARGE SCALE GENOMIC DNA]</scope>
    <source>
        <strain evidence="11">H88</strain>
    </source>
</reference>
<evidence type="ECO:0000313" key="10">
    <source>
        <dbReference type="EMBL" id="EGC45891.1"/>
    </source>
</evidence>
<dbReference type="InterPro" id="IPR001138">
    <property type="entry name" value="Zn2Cys6_DnaBD"/>
</dbReference>
<evidence type="ECO:0000313" key="11">
    <source>
        <dbReference type="Proteomes" id="UP000008142"/>
    </source>
</evidence>
<dbReference type="InterPro" id="IPR036864">
    <property type="entry name" value="Zn2-C6_fun-type_DNA-bd_sf"/>
</dbReference>
<dbReference type="FunFam" id="4.10.240.10:FF:000003">
    <property type="entry name" value="C6 transcription factor (Leu3)"/>
    <property type="match status" value="1"/>
</dbReference>
<keyword evidence="3" id="KW-0862">Zinc</keyword>
<feature type="compositionally biased region" description="Low complexity" evidence="8">
    <location>
        <begin position="315"/>
        <end position="325"/>
    </location>
</feature>
<sequence length="1035" mass="114246">MSKRRTLATISRSPTSPALTSSGSLSLDIEQFANGQIYVLSSAGVRSLRSVIESTVCRALSGVTHIVVRESARSRVAGPRRPAHSTRKKGFAVPPTVADSMDADPRVPLRQSAPSQSSSTPTSDLSAQQTHNSYYYDSPNQQSPHSATLGSGALDDDDSRDHERDRRIGLAPGTGTYTESIAVTDINNPNNPNDPLADLKRPRACEACRQLKVRCDPHPESPDGPCKRCAKANRRCVVTVPTRKRQKKADSRVAELERKIDALTASLQATRARNGSSVGGGAPESSTLRSGSAAEDLSAAHWMGAQRQGSENRRATTGGFTAGLAGNKRSASGEFKHRLGAGVLVPLAARPHSPTTESSSTFYDGSNHGGDGNGPDSWAPLLPSIDRAPKARYDYEYTDVIDRGVVDTEMALKCFNRYVNEMSPLLPFIVFPPETTMAEVRRTKPILLLAILAVSIGIFNPELQVTLLNEVFRLFADHVIVRGSKSLELVQAIVVSMIWYRPPEHYEEMKFYQLIHIATTMAMDLGMNRRTKSTAKSKSMGMWRELMGKKTVMVEPDAPETRRAWLGCYFMCVNVAMSLRRPLLTRWHPYMDESLEILETSPDALPSDKILVQWVKLAHLGEEVLFQFSMDDPVTNVDITDPKSQYALKGFERRLAEWRKEVPPECYSPIMHHYQLILNVYMHEIGMHADHNIDDFKPPFLNSLSTENPIDLGTPAHVDALTACLTSIHDAFETFISLDYLTIQSIPTIHFVRTAYASVALIKLHTAASYPATRLGQVFNPTDFKIEYFLTKVIAQLKDSGDRISGRVTSRFALMLGMLKTWFIKRKEGKPITSSGPPYNFFQPKDIRAYLAPEPRESESQSAKQNQDTSNSEPTPLHLQTHTTVGGPETQHSHHSPSNLSPRSIRTDAHPTSLPNHPPPTATSDAASNTVSQSDHWTPFPPSAGMGIFPTAPNLPLSSQGPSHNQNPQNPTQGYVPADPGGIGNPQHAEMDPQQAFMSNQNMQFMFQPDELAVLGNIWDDIFFTFPLDETGQPW</sequence>
<feature type="domain" description="Zn(2)-C6 fungal-type" evidence="9">
    <location>
        <begin position="204"/>
        <end position="238"/>
    </location>
</feature>
<keyword evidence="6" id="KW-0804">Transcription</keyword>
<dbReference type="CDD" id="cd12148">
    <property type="entry name" value="fungal_TF_MHR"/>
    <property type="match status" value="1"/>
</dbReference>
<gene>
    <name evidence="10" type="ORF">HCEG_05106</name>
</gene>
<evidence type="ECO:0000256" key="3">
    <source>
        <dbReference type="ARBA" id="ARBA00022833"/>
    </source>
</evidence>
<dbReference type="HOGENOM" id="CLU_006524_0_1_1"/>
<dbReference type="GO" id="GO:0006351">
    <property type="term" value="P:DNA-templated transcription"/>
    <property type="evidence" value="ECO:0007669"/>
    <property type="project" value="InterPro"/>
</dbReference>
<feature type="compositionally biased region" description="Polar residues" evidence="8">
    <location>
        <begin position="956"/>
        <end position="973"/>
    </location>
</feature>
<dbReference type="GO" id="GO:0000976">
    <property type="term" value="F:transcription cis-regulatory region binding"/>
    <property type="evidence" value="ECO:0007669"/>
    <property type="project" value="TreeGrafter"/>
</dbReference>
<dbReference type="AlphaFoldDB" id="F0UKA4"/>
<feature type="region of interest" description="Disordered" evidence="8">
    <location>
        <begin position="267"/>
        <end position="325"/>
    </location>
</feature>
<evidence type="ECO:0000256" key="1">
    <source>
        <dbReference type="ARBA" id="ARBA00004123"/>
    </source>
</evidence>
<protein>
    <submittedName>
        <fullName evidence="10">C6 transcription factor</fullName>
    </submittedName>
</protein>
<dbReference type="InterPro" id="IPR007219">
    <property type="entry name" value="XnlR_reg_dom"/>
</dbReference>
<dbReference type="VEuPathDB" id="FungiDB:I7I53_04758"/>
<dbReference type="Gene3D" id="4.10.240.10">
    <property type="entry name" value="Zn(2)-C6 fungal-type DNA-binding domain"/>
    <property type="match status" value="1"/>
</dbReference>
<evidence type="ECO:0000256" key="6">
    <source>
        <dbReference type="ARBA" id="ARBA00023163"/>
    </source>
</evidence>
<feature type="region of interest" description="Disordered" evidence="8">
    <location>
        <begin position="73"/>
        <end position="176"/>
    </location>
</feature>
<evidence type="ECO:0000256" key="8">
    <source>
        <dbReference type="SAM" id="MobiDB-lite"/>
    </source>
</evidence>
<proteinExistence type="predicted"/>
<dbReference type="SMART" id="SM00906">
    <property type="entry name" value="Fungal_trans"/>
    <property type="match status" value="1"/>
</dbReference>
<feature type="compositionally biased region" description="Polar residues" evidence="8">
    <location>
        <begin position="128"/>
        <end position="149"/>
    </location>
</feature>
<dbReference type="Proteomes" id="UP000008142">
    <property type="component" value="Unassembled WGS sequence"/>
</dbReference>
<dbReference type="Pfam" id="PF04082">
    <property type="entry name" value="Fungal_trans"/>
    <property type="match status" value="1"/>
</dbReference>